<evidence type="ECO:0000313" key="2">
    <source>
        <dbReference type="EMBL" id="TWF43994.1"/>
    </source>
</evidence>
<keyword evidence="1" id="KW-0812">Transmembrane</keyword>
<dbReference type="RefSeq" id="WP_145643529.1">
    <property type="nucleotide sequence ID" value="NZ_VIWP01000017.1"/>
</dbReference>
<organism evidence="2 3">
    <name type="scientific">Neorhizobium alkalisoli</name>
    <dbReference type="NCBI Taxonomy" id="528178"/>
    <lineage>
        <taxon>Bacteria</taxon>
        <taxon>Pseudomonadati</taxon>
        <taxon>Pseudomonadota</taxon>
        <taxon>Alphaproteobacteria</taxon>
        <taxon>Hyphomicrobiales</taxon>
        <taxon>Rhizobiaceae</taxon>
        <taxon>Rhizobium/Agrobacterium group</taxon>
        <taxon>Neorhizobium</taxon>
    </lineage>
</organism>
<reference evidence="2 3" key="1">
    <citation type="submission" date="2019-06" db="EMBL/GenBank/DDBJ databases">
        <title>Sorghum-associated microbial communities from plants grown in Nebraska, USA.</title>
        <authorList>
            <person name="Schachtman D."/>
        </authorList>
    </citation>
    <scope>NUCLEOTIDE SEQUENCE [LARGE SCALE GENOMIC DNA]</scope>
    <source>
        <strain evidence="2 3">1225</strain>
    </source>
</reference>
<keyword evidence="1" id="KW-0472">Membrane</keyword>
<evidence type="ECO:0000256" key="1">
    <source>
        <dbReference type="SAM" id="Phobius"/>
    </source>
</evidence>
<name>A0A561Q0V3_9HYPH</name>
<feature type="transmembrane region" description="Helical" evidence="1">
    <location>
        <begin position="20"/>
        <end position="38"/>
    </location>
</feature>
<sequence>MTKVSNDKNIENSDPHWIEWITGAVSAGIVLAVIVWIGKDGFVDQDASPNLEGIVLQTEERSDGFQVLFEIKNGSSATASQVKVRGEMIEKQSVLESVETVLDYVPGHSKAAGGLIFQQNPDGKQVTVRATAFDEP</sequence>
<dbReference type="Proteomes" id="UP000320653">
    <property type="component" value="Unassembled WGS sequence"/>
</dbReference>
<accession>A0A561Q0V3</accession>
<keyword evidence="3" id="KW-1185">Reference proteome</keyword>
<dbReference type="OrthoDB" id="1445569at2"/>
<comment type="caution">
    <text evidence="2">The sequence shown here is derived from an EMBL/GenBank/DDBJ whole genome shotgun (WGS) entry which is preliminary data.</text>
</comment>
<gene>
    <name evidence="2" type="ORF">FHW37_11782</name>
</gene>
<proteinExistence type="predicted"/>
<protein>
    <submittedName>
        <fullName evidence="2">Uncharacterized protein (TIGR02588 family)</fullName>
    </submittedName>
</protein>
<dbReference type="EMBL" id="VIWP01000017">
    <property type="protein sequence ID" value="TWF43994.1"/>
    <property type="molecule type" value="Genomic_DNA"/>
</dbReference>
<keyword evidence="1" id="KW-1133">Transmembrane helix</keyword>
<evidence type="ECO:0000313" key="3">
    <source>
        <dbReference type="Proteomes" id="UP000320653"/>
    </source>
</evidence>
<dbReference type="AlphaFoldDB" id="A0A561Q0V3"/>